<dbReference type="EMBL" id="CAXAMM010039873">
    <property type="protein sequence ID" value="CAK9089681.1"/>
    <property type="molecule type" value="Genomic_DNA"/>
</dbReference>
<dbReference type="Proteomes" id="UP001642464">
    <property type="component" value="Unassembled WGS sequence"/>
</dbReference>
<evidence type="ECO:0000256" key="1">
    <source>
        <dbReference type="SAM" id="Phobius"/>
    </source>
</evidence>
<reference evidence="3 5" key="1">
    <citation type="submission" date="2024-02" db="EMBL/GenBank/DDBJ databases">
        <authorList>
            <person name="Chen Y."/>
            <person name="Shah S."/>
            <person name="Dougan E. K."/>
            <person name="Thang M."/>
            <person name="Chan C."/>
        </authorList>
    </citation>
    <scope>NUCLEOTIDE SEQUENCE [LARGE SCALE GENOMIC DNA]</scope>
</reference>
<comment type="caution">
    <text evidence="3">The sequence shown here is derived from an EMBL/GenBank/DDBJ whole genome shotgun (WGS) entry which is preliminary data.</text>
</comment>
<keyword evidence="5" id="KW-1185">Reference proteome</keyword>
<dbReference type="PANTHER" id="PTHR36973:SF4">
    <property type="entry name" value="NODULATION PROTEIN"/>
    <property type="match status" value="1"/>
</dbReference>
<feature type="transmembrane region" description="Helical" evidence="1">
    <location>
        <begin position="12"/>
        <end position="31"/>
    </location>
</feature>
<dbReference type="InterPro" id="IPR029063">
    <property type="entry name" value="SAM-dependent_MTases_sf"/>
</dbReference>
<gene>
    <name evidence="3" type="ORF">SCF082_LOCUS42307</name>
    <name evidence="4" type="ORF">SCF082_LOCUS42343</name>
</gene>
<keyword evidence="3" id="KW-0489">Methyltransferase</keyword>
<dbReference type="GO" id="GO:0008168">
    <property type="term" value="F:methyltransferase activity"/>
    <property type="evidence" value="ECO:0007669"/>
    <property type="project" value="UniProtKB-KW"/>
</dbReference>
<dbReference type="EMBL" id="CAXAMM010039884">
    <property type="protein sequence ID" value="CAK9089750.1"/>
    <property type="molecule type" value="Genomic_DNA"/>
</dbReference>
<name>A0ABP0QRV8_9DINO</name>
<organism evidence="3 5">
    <name type="scientific">Durusdinium trenchii</name>
    <dbReference type="NCBI Taxonomy" id="1381693"/>
    <lineage>
        <taxon>Eukaryota</taxon>
        <taxon>Sar</taxon>
        <taxon>Alveolata</taxon>
        <taxon>Dinophyceae</taxon>
        <taxon>Suessiales</taxon>
        <taxon>Symbiodiniaceae</taxon>
        <taxon>Durusdinium</taxon>
    </lineage>
</organism>
<accession>A0ABP0QRV8</accession>
<dbReference type="Gene3D" id="3.40.50.150">
    <property type="entry name" value="Vaccinia Virus protein VP39"/>
    <property type="match status" value="1"/>
</dbReference>
<dbReference type="PANTHER" id="PTHR36973">
    <property type="entry name" value="SLL1456 PROTEIN-RELATED"/>
    <property type="match status" value="1"/>
</dbReference>
<dbReference type="GO" id="GO:0032259">
    <property type="term" value="P:methylation"/>
    <property type="evidence" value="ECO:0007669"/>
    <property type="project" value="UniProtKB-KW"/>
</dbReference>
<dbReference type="NCBIfam" id="TIGR01444">
    <property type="entry name" value="fkbM_fam"/>
    <property type="match status" value="1"/>
</dbReference>
<evidence type="ECO:0000313" key="4">
    <source>
        <dbReference type="EMBL" id="CAK9089750.1"/>
    </source>
</evidence>
<keyword evidence="1" id="KW-1133">Transmembrane helix</keyword>
<evidence type="ECO:0000313" key="3">
    <source>
        <dbReference type="EMBL" id="CAK9089681.1"/>
    </source>
</evidence>
<keyword evidence="1" id="KW-0472">Membrane</keyword>
<keyword evidence="1" id="KW-0812">Transmembrane</keyword>
<proteinExistence type="predicted"/>
<dbReference type="SUPFAM" id="SSF53335">
    <property type="entry name" value="S-adenosyl-L-methionine-dependent methyltransferases"/>
    <property type="match status" value="1"/>
</dbReference>
<dbReference type="InterPro" id="IPR006342">
    <property type="entry name" value="FkbM_mtfrase"/>
</dbReference>
<feature type="domain" description="Methyltransferase FkbM" evidence="2">
    <location>
        <begin position="66"/>
        <end position="237"/>
    </location>
</feature>
<evidence type="ECO:0000259" key="2">
    <source>
        <dbReference type="Pfam" id="PF05050"/>
    </source>
</evidence>
<evidence type="ECO:0000313" key="5">
    <source>
        <dbReference type="Proteomes" id="UP001642464"/>
    </source>
</evidence>
<sequence>MVRIEHPFLRRFVQLLHFVLAAPWFIVWWGWERYFEMVRFFVVSAHTFELDYKAILTPLQIKGVVHVGANVGQEAAVYDELGVPKVLWIEAQEDCRGALEGALKKHHRDEDVVAITAVSGEEGSATLFQMDNSISSSLKPLGSGHKHFFPFIQQAKTQQLQTETLDGLLKRLSLNPREFDFMYLDVQGSELDVLKGSTTQVLPHIRYLVTEVSAEEHYKGGCLEKDLHEFLVSQGFSLVQRHMPPIGHGNSFYTREQ</sequence>
<dbReference type="Pfam" id="PF05050">
    <property type="entry name" value="Methyltransf_21"/>
    <property type="match status" value="1"/>
</dbReference>
<dbReference type="InterPro" id="IPR053188">
    <property type="entry name" value="FkbM_Methyltransferase"/>
</dbReference>
<keyword evidence="3" id="KW-0808">Transferase</keyword>
<protein>
    <submittedName>
        <fullName evidence="3">Methyltransferase FkbM family</fullName>
    </submittedName>
</protein>